<organism evidence="2 3">
    <name type="scientific">Geranomyces variabilis</name>
    <dbReference type="NCBI Taxonomy" id="109894"/>
    <lineage>
        <taxon>Eukaryota</taxon>
        <taxon>Fungi</taxon>
        <taxon>Fungi incertae sedis</taxon>
        <taxon>Chytridiomycota</taxon>
        <taxon>Chytridiomycota incertae sedis</taxon>
        <taxon>Chytridiomycetes</taxon>
        <taxon>Spizellomycetales</taxon>
        <taxon>Powellomycetaceae</taxon>
        <taxon>Geranomyces</taxon>
    </lineage>
</organism>
<dbReference type="CDD" id="cd21037">
    <property type="entry name" value="MLKL_NTD"/>
    <property type="match status" value="1"/>
</dbReference>
<accession>A0AAD5TRH1</accession>
<gene>
    <name evidence="2" type="ORF">HDU87_002623</name>
</gene>
<feature type="region of interest" description="Disordered" evidence="1">
    <location>
        <begin position="1"/>
        <end position="47"/>
    </location>
</feature>
<protein>
    <submittedName>
        <fullName evidence="2">Uncharacterized protein</fullName>
    </submittedName>
</protein>
<comment type="caution">
    <text evidence="2">The sequence shown here is derived from an EMBL/GenBank/DDBJ whole genome shotgun (WGS) entry which is preliminary data.</text>
</comment>
<keyword evidence="3" id="KW-1185">Reference proteome</keyword>
<feature type="region of interest" description="Disordered" evidence="1">
    <location>
        <begin position="724"/>
        <end position="772"/>
    </location>
</feature>
<evidence type="ECO:0000256" key="1">
    <source>
        <dbReference type="SAM" id="MobiDB-lite"/>
    </source>
</evidence>
<evidence type="ECO:0000313" key="2">
    <source>
        <dbReference type="EMBL" id="KAJ3185057.1"/>
    </source>
</evidence>
<feature type="compositionally biased region" description="Basic and acidic residues" evidence="1">
    <location>
        <begin position="733"/>
        <end position="772"/>
    </location>
</feature>
<feature type="compositionally biased region" description="Polar residues" evidence="1">
    <location>
        <begin position="15"/>
        <end position="28"/>
    </location>
</feature>
<evidence type="ECO:0000313" key="3">
    <source>
        <dbReference type="Proteomes" id="UP001212152"/>
    </source>
</evidence>
<name>A0AAD5TRH1_9FUNG</name>
<proteinExistence type="predicted"/>
<dbReference type="Gene3D" id="1.20.930.20">
    <property type="entry name" value="Adaptor protein Cbl, N-terminal domain"/>
    <property type="match status" value="1"/>
</dbReference>
<dbReference type="GO" id="GO:0007166">
    <property type="term" value="P:cell surface receptor signaling pathway"/>
    <property type="evidence" value="ECO:0007669"/>
    <property type="project" value="InterPro"/>
</dbReference>
<reference evidence="2" key="1">
    <citation type="submission" date="2020-05" db="EMBL/GenBank/DDBJ databases">
        <title>Phylogenomic resolution of chytrid fungi.</title>
        <authorList>
            <person name="Stajich J.E."/>
            <person name="Amses K."/>
            <person name="Simmons R."/>
            <person name="Seto K."/>
            <person name="Myers J."/>
            <person name="Bonds A."/>
            <person name="Quandt C.A."/>
            <person name="Barry K."/>
            <person name="Liu P."/>
            <person name="Grigoriev I."/>
            <person name="Longcore J.E."/>
            <person name="James T.Y."/>
        </authorList>
    </citation>
    <scope>NUCLEOTIDE SEQUENCE</scope>
    <source>
        <strain evidence="2">JEL0379</strain>
    </source>
</reference>
<dbReference type="Proteomes" id="UP001212152">
    <property type="component" value="Unassembled WGS sequence"/>
</dbReference>
<dbReference type="EMBL" id="JADGJQ010000002">
    <property type="protein sequence ID" value="KAJ3185057.1"/>
    <property type="molecule type" value="Genomic_DNA"/>
</dbReference>
<dbReference type="InterPro" id="IPR036537">
    <property type="entry name" value="Adaptor_Cbl_N_dom_sf"/>
</dbReference>
<sequence>MFRKFRKSKAGSGDTYASDQITSRSSPATNNDDDVVVTPPPTPPPKNGFVLNPAHVPAANLPLLNSILHVDPAVSSVQGKGEVVVVDTWPEQNIPTYSNMQPPQFNLQPSRKAMMNSPAHDDLADTLRKAASHSSLVRGVAFIPEAHQSPTETAITAAVDMYNTAADRAAGIAENVTMIQSVGEKVLTGIDQVTGNNLDLLDKVHSGVKDVVSQTSALENLVSVVDKLMDIGKTAPFVAPVFCILKLIIDNEKRVRETDAKCNDLIERVAFMSGHVVDLGRLELSASVQHVTGKIEQTLKGCLALVKAYRAQGAIVRRLNMGNAAKFAGQAKSIEACTGDLMLCLQIQQTTQLTILQRAIPVDSQDRAAQAFLAADGANSDAVVSNPALMQEFAQAIGEQVSQQNLAAVGENLKDLLDNAQAETDRQLSAAVGAVKAGLRDAMVAKEQLERERLSAPRVKCVQCDTLFQEWEQADIVEESHGACRFHLAEWDGWNRSQPCCGEKDRPCGIAKHSARHHCRFSYNMLHKYAHNILGYTDTMEQYTNLEETTPEWYSAKHDDVPYAVKVTVAKLLRPQTRGALLTRQPPSERYRLVLRLGLVTFGETFYFRVVSSEELAAELASAAAEIDPETGRRSKILFEDKESGYYLAVREQLDAAPTGGFEIEVAASVPWQDGGWRQRMLVDREKLHLSGNVEVVQELSESAEGRAAREALELAEAERVAQEQAEAGARAAAREQEVAERAAREAAEAEARQLEAEREKDRQRVLAEEEEQRRANLQAEAMAMAMREANLSAAKAVAAAAEAQSVLTNSPMPSGQEFLFARAASINALEDRLLGLEVGLGKLTGVLERFLPAIEMLANAANNKDTTSN</sequence>
<dbReference type="InterPro" id="IPR059179">
    <property type="entry name" value="MLKL-like_MCAfunc"/>
</dbReference>
<dbReference type="AlphaFoldDB" id="A0AAD5TRH1"/>